<feature type="transmembrane region" description="Helical" evidence="9">
    <location>
        <begin position="216"/>
        <end position="240"/>
    </location>
</feature>
<evidence type="ECO:0000256" key="3">
    <source>
        <dbReference type="ARBA" id="ARBA00022692"/>
    </source>
</evidence>
<dbReference type="EMBL" id="CAJNDS010002335">
    <property type="protein sequence ID" value="CAE7438406.1"/>
    <property type="molecule type" value="Genomic_DNA"/>
</dbReference>
<keyword evidence="4 9" id="KW-1133">Transmembrane helix</keyword>
<dbReference type="InterPro" id="IPR018490">
    <property type="entry name" value="cNMP-bd_dom_sf"/>
</dbReference>
<proteinExistence type="predicted"/>
<feature type="transmembrane region" description="Helical" evidence="9">
    <location>
        <begin position="273"/>
        <end position="294"/>
    </location>
</feature>
<dbReference type="GO" id="GO:0005249">
    <property type="term" value="F:voltage-gated potassium channel activity"/>
    <property type="evidence" value="ECO:0007669"/>
    <property type="project" value="InterPro"/>
</dbReference>
<protein>
    <submittedName>
        <fullName evidence="11">KCNH2 protein</fullName>
    </submittedName>
</protein>
<evidence type="ECO:0000313" key="12">
    <source>
        <dbReference type="Proteomes" id="UP000604046"/>
    </source>
</evidence>
<keyword evidence="7" id="KW-0407">Ion channel</keyword>
<dbReference type="InterPro" id="IPR003938">
    <property type="entry name" value="K_chnl_volt-dep_EAG/ELK/ERG"/>
</dbReference>
<keyword evidence="2" id="KW-0813">Transport</keyword>
<feature type="transmembrane region" description="Helical" evidence="9">
    <location>
        <begin position="300"/>
        <end position="322"/>
    </location>
</feature>
<feature type="domain" description="Cyclic nucleotide-binding" evidence="10">
    <location>
        <begin position="414"/>
        <end position="533"/>
    </location>
</feature>
<organism evidence="11 12">
    <name type="scientific">Symbiodinium natans</name>
    <dbReference type="NCBI Taxonomy" id="878477"/>
    <lineage>
        <taxon>Eukaryota</taxon>
        <taxon>Sar</taxon>
        <taxon>Alveolata</taxon>
        <taxon>Dinophyceae</taxon>
        <taxon>Suessiales</taxon>
        <taxon>Symbiodiniaceae</taxon>
        <taxon>Symbiodinium</taxon>
    </lineage>
</organism>
<accession>A0A812RGI9</accession>
<evidence type="ECO:0000256" key="5">
    <source>
        <dbReference type="ARBA" id="ARBA00023065"/>
    </source>
</evidence>
<evidence type="ECO:0000313" key="11">
    <source>
        <dbReference type="EMBL" id="CAE7438406.1"/>
    </source>
</evidence>
<keyword evidence="12" id="KW-1185">Reference proteome</keyword>
<feature type="compositionally biased region" description="Basic and acidic residues" evidence="8">
    <location>
        <begin position="630"/>
        <end position="641"/>
    </location>
</feature>
<dbReference type="PRINTS" id="PR01463">
    <property type="entry name" value="EAGCHANLFMLY"/>
</dbReference>
<evidence type="ECO:0000256" key="2">
    <source>
        <dbReference type="ARBA" id="ARBA00022448"/>
    </source>
</evidence>
<dbReference type="SUPFAM" id="SSF81324">
    <property type="entry name" value="Voltage-gated potassium channels"/>
    <property type="match status" value="1"/>
</dbReference>
<feature type="region of interest" description="Disordered" evidence="8">
    <location>
        <begin position="604"/>
        <end position="641"/>
    </location>
</feature>
<sequence length="641" mass="74495">MEPQTFRASVSVINFKSQGSRKTYKFQRSLQFEESEDEEEPSEAALVERHRRLSWIVQRSDSRWRQLWTLLILLLLMYTGTIFLYRMTFIRSHARGTLSEPEFWSFFDRFVDVVFVVDVVMPFFFSYVSSDGKEVVSLRRIARRYILGNFTINLISSLPEPFVEAVVSFALAEDINSNQANRALRIIRMQQMTKLLKYLRVVKLIQLVEWVKHYKFVAVLNLLLGLIWLVHVLACGWYLCASLHDDHMETWLAFRLVNQDQDMLLYRPPVEQWIHAVYFVFTVFTTVGFGDFSVKTLPEVLYVCFTMLIGTVMHSVIIGKVISEVSQDTELKTLAQHRQRLVAGFMQHARLRGGVAKSLQNWVRHGLRDVPRQHDLDEMQQLIVTDMPLNLARELHGSLFDGELARNNFLKHPSFPGIPARLPLLLSVVLVPKLYEGAQIVYQKGDPAFHMYLILRGTFAFVAAPVRDHHKRRSQRGSRHSDGIQSPYQLFSFHAYFGDLELQSEYTLHRPGTVRCELAGETLRLPKGEYTTLCRDFPQYASFWRTYSLRRESRRQRLRQHHSLSLSYDHWAATQIQRFFRNVKEGVRKCSKLSASHAARSHSGDLNELLLSPRGRRNSSSTPTKKSKFNAREGRPKPLVP</sequence>
<comment type="subcellular location">
    <subcellularLocation>
        <location evidence="1">Membrane</location>
        <topology evidence="1">Multi-pass membrane protein</topology>
    </subcellularLocation>
</comment>
<comment type="caution">
    <text evidence="11">The sequence shown here is derived from an EMBL/GenBank/DDBJ whole genome shotgun (WGS) entry which is preliminary data.</text>
</comment>
<feature type="transmembrane region" description="Helical" evidence="9">
    <location>
        <begin position="67"/>
        <end position="85"/>
    </location>
</feature>
<dbReference type="InterPro" id="IPR000595">
    <property type="entry name" value="cNMP-bd_dom"/>
</dbReference>
<keyword evidence="3 9" id="KW-0812">Transmembrane</keyword>
<evidence type="ECO:0000256" key="8">
    <source>
        <dbReference type="SAM" id="MobiDB-lite"/>
    </source>
</evidence>
<evidence type="ECO:0000256" key="1">
    <source>
        <dbReference type="ARBA" id="ARBA00004141"/>
    </source>
</evidence>
<dbReference type="SUPFAM" id="SSF51206">
    <property type="entry name" value="cAMP-binding domain-like"/>
    <property type="match status" value="1"/>
</dbReference>
<evidence type="ECO:0000259" key="10">
    <source>
        <dbReference type="PROSITE" id="PS50042"/>
    </source>
</evidence>
<dbReference type="PROSITE" id="PS50042">
    <property type="entry name" value="CNMP_BINDING_3"/>
    <property type="match status" value="1"/>
</dbReference>
<evidence type="ECO:0000256" key="4">
    <source>
        <dbReference type="ARBA" id="ARBA00022989"/>
    </source>
</evidence>
<keyword evidence="6 9" id="KW-0472">Membrane</keyword>
<dbReference type="Pfam" id="PF00520">
    <property type="entry name" value="Ion_trans"/>
    <property type="match status" value="1"/>
</dbReference>
<dbReference type="GO" id="GO:0016020">
    <property type="term" value="C:membrane"/>
    <property type="evidence" value="ECO:0007669"/>
    <property type="project" value="UniProtKB-SubCell"/>
</dbReference>
<dbReference type="Gene3D" id="1.10.287.70">
    <property type="match status" value="1"/>
</dbReference>
<dbReference type="InterPro" id="IPR005821">
    <property type="entry name" value="Ion_trans_dom"/>
</dbReference>
<keyword evidence="5" id="KW-0406">Ion transport</keyword>
<evidence type="ECO:0000256" key="9">
    <source>
        <dbReference type="SAM" id="Phobius"/>
    </source>
</evidence>
<dbReference type="Gene3D" id="2.60.120.10">
    <property type="entry name" value="Jelly Rolls"/>
    <property type="match status" value="1"/>
</dbReference>
<name>A0A812RGI9_9DINO</name>
<dbReference type="Proteomes" id="UP000604046">
    <property type="component" value="Unassembled WGS sequence"/>
</dbReference>
<reference evidence="11" key="1">
    <citation type="submission" date="2021-02" db="EMBL/GenBank/DDBJ databases">
        <authorList>
            <person name="Dougan E. K."/>
            <person name="Rhodes N."/>
            <person name="Thang M."/>
            <person name="Chan C."/>
        </authorList>
    </citation>
    <scope>NUCLEOTIDE SEQUENCE</scope>
</reference>
<evidence type="ECO:0000256" key="7">
    <source>
        <dbReference type="ARBA" id="ARBA00023303"/>
    </source>
</evidence>
<dbReference type="PANTHER" id="PTHR47823:SF9">
    <property type="entry name" value="CHROMOSOME UNDETERMINED SCAFFOLD_10, WHOLE GENOME SHOTGUN SEQUENCE"/>
    <property type="match status" value="1"/>
</dbReference>
<dbReference type="OrthoDB" id="428963at2759"/>
<evidence type="ECO:0000256" key="6">
    <source>
        <dbReference type="ARBA" id="ARBA00023136"/>
    </source>
</evidence>
<dbReference type="InterPro" id="IPR014710">
    <property type="entry name" value="RmlC-like_jellyroll"/>
</dbReference>
<dbReference type="PANTHER" id="PTHR47823">
    <property type="entry name" value="ION_TRANS DOMAIN-CONTAINING PROTEIN"/>
    <property type="match status" value="1"/>
</dbReference>
<gene>
    <name evidence="11" type="primary">KCNH2</name>
    <name evidence="11" type="ORF">SNAT2548_LOCUS23832</name>
</gene>
<dbReference type="AlphaFoldDB" id="A0A812RGI9"/>
<feature type="transmembrane region" description="Helical" evidence="9">
    <location>
        <begin position="106"/>
        <end position="128"/>
    </location>
</feature>